<protein>
    <submittedName>
        <fullName evidence="2">Secreted protein</fullName>
    </submittedName>
</protein>
<evidence type="ECO:0000313" key="2">
    <source>
        <dbReference type="WBParaSite" id="ALUE_0000731301-mRNA-1"/>
    </source>
</evidence>
<sequence>MAPVISMTVLEARRFIQYECWLLRRLTTLSFCRSVLLPYKPHRSTAVFYSNLQYTCNYLAEYCNAESAAKFRKMCLIIAARTCPTAVASCDRPRFLFSSTELS</sequence>
<dbReference type="WBParaSite" id="ALUE_0000731301-mRNA-1">
    <property type="protein sequence ID" value="ALUE_0000731301-mRNA-1"/>
    <property type="gene ID" value="ALUE_0000731301"/>
</dbReference>
<reference evidence="2" key="1">
    <citation type="submission" date="2017-02" db="UniProtKB">
        <authorList>
            <consortium name="WormBaseParasite"/>
        </authorList>
    </citation>
    <scope>IDENTIFICATION</scope>
</reference>
<organism evidence="1 2">
    <name type="scientific">Ascaris lumbricoides</name>
    <name type="common">Giant roundworm</name>
    <dbReference type="NCBI Taxonomy" id="6252"/>
    <lineage>
        <taxon>Eukaryota</taxon>
        <taxon>Metazoa</taxon>
        <taxon>Ecdysozoa</taxon>
        <taxon>Nematoda</taxon>
        <taxon>Chromadorea</taxon>
        <taxon>Rhabditida</taxon>
        <taxon>Spirurina</taxon>
        <taxon>Ascaridomorpha</taxon>
        <taxon>Ascaridoidea</taxon>
        <taxon>Ascarididae</taxon>
        <taxon>Ascaris</taxon>
    </lineage>
</organism>
<dbReference type="Proteomes" id="UP000036681">
    <property type="component" value="Unplaced"/>
</dbReference>
<proteinExistence type="predicted"/>
<evidence type="ECO:0000313" key="1">
    <source>
        <dbReference type="Proteomes" id="UP000036681"/>
    </source>
</evidence>
<dbReference type="AlphaFoldDB" id="A0A0M3HW53"/>
<accession>A0A0M3HW53</accession>
<keyword evidence="1" id="KW-1185">Reference proteome</keyword>
<name>A0A0M3HW53_ASCLU</name>